<dbReference type="NCBIfam" id="TIGR02493">
    <property type="entry name" value="PFLA"/>
    <property type="match status" value="1"/>
</dbReference>
<dbReference type="AlphaFoldDB" id="A0A6N8U513"/>
<sequence>MLGRIHSFESFGTVDGPGVRFVIFVQGCVMRCRYCHNPDTWDQSGGSEYESEAVLQEILKYRCYIEKGGVTITGGEPMMQLDFVLELFEKCHKQGLHTCMDTSGIAFDKSDPVFMAKIDRLMQVCDLFLLDIKHIDRKKHQELTGQSNERPLQFAKYLNHFHKPMWIRHVLVPGYTTDEDDLKRLRKFLDTLDSIERIEVLPYHRMGEVKYEKLGIPYVLKGVEPPTSEQIRQAEAILGCDRYGK</sequence>
<dbReference type="GO" id="GO:0046872">
    <property type="term" value="F:metal ion binding"/>
    <property type="evidence" value="ECO:0007669"/>
    <property type="project" value="UniProtKB-UniRule"/>
</dbReference>
<evidence type="ECO:0000256" key="10">
    <source>
        <dbReference type="RuleBase" id="RU362053"/>
    </source>
</evidence>
<dbReference type="RefSeq" id="WP_160624750.1">
    <property type="nucleotide sequence ID" value="NZ_WUUQ01000002.1"/>
</dbReference>
<dbReference type="InterPro" id="IPR012839">
    <property type="entry name" value="Organic_radical_activase"/>
</dbReference>
<evidence type="ECO:0000256" key="2">
    <source>
        <dbReference type="ARBA" id="ARBA00009777"/>
    </source>
</evidence>
<evidence type="ECO:0000256" key="4">
    <source>
        <dbReference type="ARBA" id="ARBA00022485"/>
    </source>
</evidence>
<dbReference type="PANTHER" id="PTHR30352:SF5">
    <property type="entry name" value="PYRUVATE FORMATE-LYASE 1-ACTIVATING ENZYME"/>
    <property type="match status" value="1"/>
</dbReference>
<dbReference type="Gene3D" id="3.20.20.70">
    <property type="entry name" value="Aldolase class I"/>
    <property type="match status" value="1"/>
</dbReference>
<dbReference type="PIRSF" id="PIRSF000371">
    <property type="entry name" value="PFL_act_enz"/>
    <property type="match status" value="1"/>
</dbReference>
<dbReference type="InterPro" id="IPR001989">
    <property type="entry name" value="Radical_activat_CS"/>
</dbReference>
<dbReference type="PROSITE" id="PS01087">
    <property type="entry name" value="RADICAL_ACTIVATING"/>
    <property type="match status" value="1"/>
</dbReference>
<keyword evidence="13" id="KW-1185">Reference proteome</keyword>
<dbReference type="Pfam" id="PF13353">
    <property type="entry name" value="Fer4_12"/>
    <property type="match status" value="1"/>
</dbReference>
<keyword evidence="8 10" id="KW-0408">Iron</keyword>
<dbReference type="Proteomes" id="UP000434036">
    <property type="component" value="Unassembled WGS sequence"/>
</dbReference>
<dbReference type="InterPro" id="IPR013785">
    <property type="entry name" value="Aldolase_TIM"/>
</dbReference>
<evidence type="ECO:0000259" key="11">
    <source>
        <dbReference type="PROSITE" id="PS51918"/>
    </source>
</evidence>
<keyword evidence="4 10" id="KW-0004">4Fe-4S</keyword>
<dbReference type="InterPro" id="IPR034457">
    <property type="entry name" value="Organic_radical-activating"/>
</dbReference>
<protein>
    <recommendedName>
        <fullName evidence="3 10">Pyruvate formate-lyase-activating enzyme</fullName>
        <ecNumber evidence="10">1.97.1.4</ecNumber>
    </recommendedName>
</protein>
<name>A0A6N8U513_9FIRM</name>
<comment type="catalytic activity">
    <reaction evidence="10">
        <text>glycyl-[formate C-acetyltransferase] + reduced [flavodoxin] + S-adenosyl-L-methionine = glycin-2-yl radical-[formate C-acetyltransferase] + semiquinone [flavodoxin] + 5'-deoxyadenosine + L-methionine + H(+)</text>
        <dbReference type="Rhea" id="RHEA:19225"/>
        <dbReference type="Rhea" id="RHEA-COMP:10622"/>
        <dbReference type="Rhea" id="RHEA-COMP:12190"/>
        <dbReference type="Rhea" id="RHEA-COMP:12191"/>
        <dbReference type="Rhea" id="RHEA-COMP:14480"/>
        <dbReference type="ChEBI" id="CHEBI:15378"/>
        <dbReference type="ChEBI" id="CHEBI:17319"/>
        <dbReference type="ChEBI" id="CHEBI:29947"/>
        <dbReference type="ChEBI" id="CHEBI:32722"/>
        <dbReference type="ChEBI" id="CHEBI:57618"/>
        <dbReference type="ChEBI" id="CHEBI:57844"/>
        <dbReference type="ChEBI" id="CHEBI:59789"/>
        <dbReference type="ChEBI" id="CHEBI:140311"/>
        <dbReference type="EC" id="1.97.1.4"/>
    </reaction>
</comment>
<evidence type="ECO:0000313" key="12">
    <source>
        <dbReference type="EMBL" id="MXQ73288.1"/>
    </source>
</evidence>
<dbReference type="PROSITE" id="PS51918">
    <property type="entry name" value="RADICAL_SAM"/>
    <property type="match status" value="1"/>
</dbReference>
<evidence type="ECO:0000256" key="9">
    <source>
        <dbReference type="ARBA" id="ARBA00023014"/>
    </source>
</evidence>
<evidence type="ECO:0000256" key="5">
    <source>
        <dbReference type="ARBA" id="ARBA00022691"/>
    </source>
</evidence>
<dbReference type="InterPro" id="IPR058240">
    <property type="entry name" value="rSAM_sf"/>
</dbReference>
<keyword evidence="6 10" id="KW-0479">Metal-binding</keyword>
<dbReference type="CDD" id="cd01335">
    <property type="entry name" value="Radical_SAM"/>
    <property type="match status" value="1"/>
</dbReference>
<proteinExistence type="inferred from homology"/>
<evidence type="ECO:0000256" key="6">
    <source>
        <dbReference type="ARBA" id="ARBA00022723"/>
    </source>
</evidence>
<dbReference type="SUPFAM" id="SSF102114">
    <property type="entry name" value="Radical SAM enzymes"/>
    <property type="match status" value="1"/>
</dbReference>
<feature type="domain" description="Radical SAM core" evidence="11">
    <location>
        <begin position="14"/>
        <end position="241"/>
    </location>
</feature>
<accession>A0A6N8U513</accession>
<dbReference type="GO" id="GO:0051539">
    <property type="term" value="F:4 iron, 4 sulfur cluster binding"/>
    <property type="evidence" value="ECO:0007669"/>
    <property type="project" value="UniProtKB-UniRule"/>
</dbReference>
<organism evidence="12 13">
    <name type="scientific">Copranaerobaculum intestinale</name>
    <dbReference type="NCBI Taxonomy" id="2692629"/>
    <lineage>
        <taxon>Bacteria</taxon>
        <taxon>Bacillati</taxon>
        <taxon>Bacillota</taxon>
        <taxon>Erysipelotrichia</taxon>
        <taxon>Erysipelotrichales</taxon>
        <taxon>Erysipelotrichaceae</taxon>
        <taxon>Copranaerobaculum</taxon>
    </lineage>
</organism>
<comment type="similarity">
    <text evidence="2 10">Belongs to the organic radical-activating enzymes family.</text>
</comment>
<reference evidence="12 13" key="1">
    <citation type="submission" date="2019-12" db="EMBL/GenBank/DDBJ databases">
        <authorList>
            <person name="Yang R."/>
        </authorList>
    </citation>
    <scope>NUCLEOTIDE SEQUENCE [LARGE SCALE GENOMIC DNA]</scope>
    <source>
        <strain evidence="12 13">DONG20-135</strain>
    </source>
</reference>
<dbReference type="GO" id="GO:0016829">
    <property type="term" value="F:lyase activity"/>
    <property type="evidence" value="ECO:0007669"/>
    <property type="project" value="UniProtKB-KW"/>
</dbReference>
<reference evidence="12 13" key="2">
    <citation type="submission" date="2020-01" db="EMBL/GenBank/DDBJ databases">
        <title>Clostridiaceae sp. nov. isolated from the gut of human by culturomics.</title>
        <authorList>
            <person name="Chang Y."/>
        </authorList>
    </citation>
    <scope>NUCLEOTIDE SEQUENCE [LARGE SCALE GENOMIC DNA]</scope>
    <source>
        <strain evidence="12 13">DONG20-135</strain>
    </source>
</reference>
<dbReference type="GO" id="GO:0005737">
    <property type="term" value="C:cytoplasm"/>
    <property type="evidence" value="ECO:0007669"/>
    <property type="project" value="UniProtKB-SubCell"/>
</dbReference>
<comment type="function">
    <text evidence="1 10">Activation of pyruvate formate-lyase under anaerobic conditions by generation of an organic free radical, using S-adenosylmethionine and reduced flavodoxin as cosubstrates to produce 5'-deoxy-adenosine.</text>
</comment>
<comment type="subcellular location">
    <subcellularLocation>
        <location evidence="10">Cytoplasm</location>
    </subcellularLocation>
</comment>
<dbReference type="GO" id="GO:0043365">
    <property type="term" value="F:[formate-C-acetyltransferase]-activating enzyme activity"/>
    <property type="evidence" value="ECO:0007669"/>
    <property type="project" value="UniProtKB-UniRule"/>
</dbReference>
<keyword evidence="9 10" id="KW-0411">Iron-sulfur</keyword>
<evidence type="ECO:0000256" key="7">
    <source>
        <dbReference type="ARBA" id="ARBA00023002"/>
    </source>
</evidence>
<dbReference type="InterPro" id="IPR007197">
    <property type="entry name" value="rSAM"/>
</dbReference>
<keyword evidence="12" id="KW-0670">Pyruvate</keyword>
<dbReference type="EMBL" id="WUUQ01000002">
    <property type="protein sequence ID" value="MXQ73288.1"/>
    <property type="molecule type" value="Genomic_DNA"/>
</dbReference>
<evidence type="ECO:0000313" key="13">
    <source>
        <dbReference type="Proteomes" id="UP000434036"/>
    </source>
</evidence>
<keyword evidence="7 10" id="KW-0560">Oxidoreductase</keyword>
<gene>
    <name evidence="12" type="primary">pflA</name>
    <name evidence="12" type="ORF">GSF08_04970</name>
</gene>
<evidence type="ECO:0000256" key="1">
    <source>
        <dbReference type="ARBA" id="ARBA00003141"/>
    </source>
</evidence>
<keyword evidence="10" id="KW-0963">Cytoplasm</keyword>
<dbReference type="PANTHER" id="PTHR30352">
    <property type="entry name" value="PYRUVATE FORMATE-LYASE-ACTIVATING ENZYME"/>
    <property type="match status" value="1"/>
</dbReference>
<dbReference type="InterPro" id="IPR012838">
    <property type="entry name" value="PFL1_activating"/>
</dbReference>
<comment type="caution">
    <text evidence="12">The sequence shown here is derived from an EMBL/GenBank/DDBJ whole genome shotgun (WGS) entry which is preliminary data.</text>
</comment>
<comment type="cofactor">
    <cofactor evidence="10">
        <name>[4Fe-4S] cluster</name>
        <dbReference type="ChEBI" id="CHEBI:49883"/>
    </cofactor>
    <text evidence="10">Binds 1 [4Fe-4S] cluster. The cluster is coordinated with 3 cysteines and an exchangeable S-adenosyl-L-methionine.</text>
</comment>
<keyword evidence="5 10" id="KW-0949">S-adenosyl-L-methionine</keyword>
<evidence type="ECO:0000256" key="3">
    <source>
        <dbReference type="ARBA" id="ARBA00021356"/>
    </source>
</evidence>
<dbReference type="EC" id="1.97.1.4" evidence="10"/>
<evidence type="ECO:0000256" key="8">
    <source>
        <dbReference type="ARBA" id="ARBA00023004"/>
    </source>
</evidence>
<dbReference type="SFLD" id="SFLDG01066">
    <property type="entry name" value="organic_radical-activating_enz"/>
    <property type="match status" value="1"/>
</dbReference>
<dbReference type="SFLD" id="SFLDS00029">
    <property type="entry name" value="Radical_SAM"/>
    <property type="match status" value="1"/>
</dbReference>
<keyword evidence="12" id="KW-0456">Lyase</keyword>